<feature type="region of interest" description="Disordered" evidence="8">
    <location>
        <begin position="1323"/>
        <end position="1361"/>
    </location>
</feature>
<dbReference type="PANTHER" id="PTHR32086:SF0">
    <property type="entry name" value="FANCONI ANEMIA GROUP D2 PROTEIN"/>
    <property type="match status" value="1"/>
</dbReference>
<keyword evidence="3" id="KW-0732">Signal</keyword>
<dbReference type="OrthoDB" id="27031at2759"/>
<keyword evidence="11" id="KW-1185">Reference proteome</keyword>
<keyword evidence="2" id="KW-1017">Isopeptide bond</keyword>
<dbReference type="SUPFAM" id="SSF48230">
    <property type="entry name" value="Chondroitin AC/alginate lyase"/>
    <property type="match status" value="1"/>
</dbReference>
<dbReference type="GO" id="GO:0036297">
    <property type="term" value="P:interstrand cross-link repair"/>
    <property type="evidence" value="ECO:0007669"/>
    <property type="project" value="TreeGrafter"/>
</dbReference>
<accession>A0A9N9BAK7</accession>
<proteinExistence type="inferred from homology"/>
<feature type="compositionally biased region" description="Polar residues" evidence="8">
    <location>
        <begin position="847"/>
        <end position="856"/>
    </location>
</feature>
<dbReference type="Gene3D" id="1.50.10.100">
    <property type="entry name" value="Chondroitin AC/alginate lyase"/>
    <property type="match status" value="1"/>
</dbReference>
<dbReference type="PANTHER" id="PTHR32086">
    <property type="entry name" value="FANCONI ANEMIA GROUP D2 PROTEIN"/>
    <property type="match status" value="1"/>
</dbReference>
<sequence length="1795" mass="205325">MAPAQKKNKSLFHTFISEAGLKLESHVEGVHELTVEPSIFRFNLIQKIKSHPQYPDKVIDLFLNALQEYLSLDDEKFKACLQPPSVNGKSIYDSTSDSLIRILLSIDFFQTTLIDQLLERLPTFISESDHDIIESPIPQLILKQLKWLDNVLCFCICIKMIPITPLGIQKEIITSLPDIIIDSEQKAVIKELIKLIDNDYRLIVPILDALPHFTLEDDLMCNVQKTVFDRLESADLDDLAVVVKFLLQTSSPDDAYNVVQQIREKVDFHSIGELQSEALNSKKHQKRKKEQIPEALILDSIKLGIDIHKFVKDAWLKEISDVNLTNDHKIIDILILLILHSIPSTKKKVETIFHKKIMSGLFTPDLLENTIKYHFEGLREYFSDILLLSECLLRSSQQQTTVSRAACTLYRSAFLVFEPYQQQEIVASLVTHIGCGSPIEIESALSVLSHLVRIDIKKMSRFAIFVKGLLDYLDNLNIDQIRILFDVISKLVYEDANYDGSNGGLLAEFSIVIQKQLSNPNEKYKQIGVIGALALVQTLGSTQNTGNPNHEKMINTAIESFSKIERYCARSMTCLAFAYDELAWFISNGMLERSLVDWIYDKVENMFSDTYIIDNDDLASLREDHYYLKGMPIEIWFGVESDADDSLKFNVYPMLCEPHVSQELRMQHLFKRDHIICCCSMLRLVQACLKIKGGSLTEIGALLSTGLLMYEKVDIDHMKSDDYSKLMRETACDALFYSINWCRELVNDFWGSDVDNRKNVIAKLRSVIELEKQLNDLLEITPSFQPFGFAAPTPAKNAKSNAVSIVVGSMPKNHVKTGATVRRSGISKSKIISARRSEVEKDDEQNKSTSDSSNCNPKFASVSDLKPLMRELTLSVFGMLKYGNIKKPTNDSESTKMADDADEAQLSPAEIVYLLEDLKRKLDFKLSPPASNVPFFAKKSKKAELGNNSDGFALITRQASLDIVKQVSLDYVPHLLRQLYLTCEELNPTDDELIDDDVEDVLQRCLQLILEIIHRLLCWTDLKSLDNKETLVMVLKQLCPKALSSAPRLTLLQSEILQQSANDAFQYLHNFASRLPTANLAILLHKILKTIAEFAPNSSELFTKSGEVARNFVSRTWDDINKLDSESIIYLVRNDIRHSSNPIDRIKFYAIDILPSLDSRNDNITESYPLLNRNTFPHFYKALFIELVEVLQEFRSGNFNTVDETLEHISSTVECLQKLVSFIRINHKRNVLSVTLKYGRSSIDTFIKQMLPLMDKHFNSYRDEALCNHVKVNKESQLSAMVPLVKKSLEIVIFQVKALIQNNGLPLSTFFLGELKHRDIDGREVESDDQRDDRSQRDDSTRSSRRHHPLQQYKNEKPQCITSSITKGAKSNSEPGPNIDAMRSTIITDMSGNQKEYLNAKGYITFLSIFKKQHQTMINALINNANIAVANTSVYSVTLKPQLPPSNDPHDFLSLSRYFWPDPSKPDGLPYIRKDGFHNPEFFTIPDYILLRKVFREIRDMGFAYFFSRNETYVQKSMHRIKEWFLDENTKMNPNLNYAGLRKGELIGAHTGVLDFHQVFRMFQAINFLRHSPLWNQTIDVGLREWMSEYYVWFTTSKLGRKESKSLNNHGTFYDVQAIFLLDFLGRHDEAKEYTQTSLKNRINEGILPSGEQPHETGRAASWFYSIFNLQGLFMLAERCDYFGCKINGQSGWNYEGPKKQSIQRAVDFLLPFALSGGEGWPRQNIKGFEINDYVKLLELSYIIYDEEKYLEAIEELRPVSKAEQAAGLKLVKWEDNYLCNLALMTNKMLWACLL</sequence>
<comment type="similarity">
    <text evidence="7">Belongs to the Fanconi anemia protein FANCD2 family.</text>
</comment>
<organism evidence="10 11">
    <name type="scientific">Dentiscutata erythropus</name>
    <dbReference type="NCBI Taxonomy" id="1348616"/>
    <lineage>
        <taxon>Eukaryota</taxon>
        <taxon>Fungi</taxon>
        <taxon>Fungi incertae sedis</taxon>
        <taxon>Mucoromycota</taxon>
        <taxon>Glomeromycotina</taxon>
        <taxon>Glomeromycetes</taxon>
        <taxon>Diversisporales</taxon>
        <taxon>Gigasporaceae</taxon>
        <taxon>Dentiscutata</taxon>
    </lineage>
</organism>
<evidence type="ECO:0000256" key="2">
    <source>
        <dbReference type="ARBA" id="ARBA00022499"/>
    </source>
</evidence>
<dbReference type="Pfam" id="PF14631">
    <property type="entry name" value="FancD2"/>
    <property type="match status" value="1"/>
</dbReference>
<feature type="region of interest" description="Disordered" evidence="8">
    <location>
        <begin position="833"/>
        <end position="858"/>
    </location>
</feature>
<evidence type="ECO:0000256" key="3">
    <source>
        <dbReference type="ARBA" id="ARBA00022729"/>
    </source>
</evidence>
<comment type="subcellular location">
    <subcellularLocation>
        <location evidence="1">Nucleus</location>
    </subcellularLocation>
</comment>
<dbReference type="GO" id="GO:0005634">
    <property type="term" value="C:nucleus"/>
    <property type="evidence" value="ECO:0007669"/>
    <property type="project" value="UniProtKB-SubCell"/>
</dbReference>
<protein>
    <submittedName>
        <fullName evidence="10">9427_t:CDS:1</fullName>
    </submittedName>
</protein>
<dbReference type="GO" id="GO:0070182">
    <property type="term" value="F:DNA polymerase binding"/>
    <property type="evidence" value="ECO:0007669"/>
    <property type="project" value="TreeGrafter"/>
</dbReference>
<dbReference type="GO" id="GO:1990918">
    <property type="term" value="P:double-strand break repair involved in meiotic recombination"/>
    <property type="evidence" value="ECO:0007669"/>
    <property type="project" value="TreeGrafter"/>
</dbReference>
<evidence type="ECO:0000256" key="8">
    <source>
        <dbReference type="SAM" id="MobiDB-lite"/>
    </source>
</evidence>
<comment type="caution">
    <text evidence="10">The sequence shown here is derived from an EMBL/GenBank/DDBJ whole genome shotgun (WGS) entry which is preliminary data.</text>
</comment>
<dbReference type="GO" id="GO:0016829">
    <property type="term" value="F:lyase activity"/>
    <property type="evidence" value="ECO:0007669"/>
    <property type="project" value="UniProtKB-KW"/>
</dbReference>
<keyword evidence="6" id="KW-0539">Nucleus</keyword>
<feature type="domain" description="Alginate lyase" evidence="9">
    <location>
        <begin position="1436"/>
        <end position="1719"/>
    </location>
</feature>
<evidence type="ECO:0000259" key="9">
    <source>
        <dbReference type="Pfam" id="PF05426"/>
    </source>
</evidence>
<evidence type="ECO:0000256" key="4">
    <source>
        <dbReference type="ARBA" id="ARBA00022843"/>
    </source>
</evidence>
<dbReference type="GO" id="GO:0042597">
    <property type="term" value="C:periplasmic space"/>
    <property type="evidence" value="ECO:0007669"/>
    <property type="project" value="InterPro"/>
</dbReference>
<dbReference type="GO" id="GO:0007129">
    <property type="term" value="P:homologous chromosome pairing at meiosis"/>
    <property type="evidence" value="ECO:0007669"/>
    <property type="project" value="TreeGrafter"/>
</dbReference>
<evidence type="ECO:0000313" key="10">
    <source>
        <dbReference type="EMBL" id="CAG8561163.1"/>
    </source>
</evidence>
<dbReference type="GO" id="GO:0031573">
    <property type="term" value="P:mitotic intra-S DNA damage checkpoint signaling"/>
    <property type="evidence" value="ECO:0007669"/>
    <property type="project" value="TreeGrafter"/>
</dbReference>
<keyword evidence="4" id="KW-0832">Ubl conjugation</keyword>
<dbReference type="Proteomes" id="UP000789405">
    <property type="component" value="Unassembled WGS sequence"/>
</dbReference>
<gene>
    <name evidence="10" type="ORF">DERYTH_LOCUS5743</name>
</gene>
<evidence type="ECO:0000256" key="5">
    <source>
        <dbReference type="ARBA" id="ARBA00023239"/>
    </source>
</evidence>
<feature type="compositionally biased region" description="Basic and acidic residues" evidence="8">
    <location>
        <begin position="1331"/>
        <end position="1342"/>
    </location>
</feature>
<evidence type="ECO:0000256" key="7">
    <source>
        <dbReference type="ARBA" id="ARBA00093456"/>
    </source>
</evidence>
<evidence type="ECO:0000313" key="11">
    <source>
        <dbReference type="Proteomes" id="UP000789405"/>
    </source>
</evidence>
<dbReference type="InterPro" id="IPR008929">
    <property type="entry name" value="Chondroitin_lyas"/>
</dbReference>
<dbReference type="Pfam" id="PF05426">
    <property type="entry name" value="Alginate_lyase"/>
    <property type="match status" value="1"/>
</dbReference>
<reference evidence="10" key="1">
    <citation type="submission" date="2021-06" db="EMBL/GenBank/DDBJ databases">
        <authorList>
            <person name="Kallberg Y."/>
            <person name="Tangrot J."/>
            <person name="Rosling A."/>
        </authorList>
    </citation>
    <scope>NUCLEOTIDE SEQUENCE</scope>
    <source>
        <strain evidence="10">MA453B</strain>
    </source>
</reference>
<name>A0A9N9BAK7_9GLOM</name>
<dbReference type="GO" id="GO:0000793">
    <property type="term" value="C:condensed chromosome"/>
    <property type="evidence" value="ECO:0007669"/>
    <property type="project" value="TreeGrafter"/>
</dbReference>
<dbReference type="InterPro" id="IPR029448">
    <property type="entry name" value="FANCD2"/>
</dbReference>
<evidence type="ECO:0000256" key="1">
    <source>
        <dbReference type="ARBA" id="ARBA00004123"/>
    </source>
</evidence>
<keyword evidence="5" id="KW-0456">Lyase</keyword>
<dbReference type="InterPro" id="IPR008397">
    <property type="entry name" value="Alginate_lyase_dom"/>
</dbReference>
<evidence type="ECO:0000256" key="6">
    <source>
        <dbReference type="ARBA" id="ARBA00023242"/>
    </source>
</evidence>
<dbReference type="EMBL" id="CAJVPY010002457">
    <property type="protein sequence ID" value="CAG8561163.1"/>
    <property type="molecule type" value="Genomic_DNA"/>
</dbReference>